<gene>
    <name evidence="1" type="ORF">BV22DRAFT_1043928</name>
</gene>
<dbReference type="Proteomes" id="UP000790709">
    <property type="component" value="Unassembled WGS sequence"/>
</dbReference>
<accession>A0ACB8BW59</accession>
<evidence type="ECO:0000313" key="1">
    <source>
        <dbReference type="EMBL" id="KAH7929493.1"/>
    </source>
</evidence>
<name>A0ACB8BW59_9AGAM</name>
<dbReference type="EMBL" id="MU266341">
    <property type="protein sequence ID" value="KAH7929493.1"/>
    <property type="molecule type" value="Genomic_DNA"/>
</dbReference>
<comment type="caution">
    <text evidence="1">The sequence shown here is derived from an EMBL/GenBank/DDBJ whole genome shotgun (WGS) entry which is preliminary data.</text>
</comment>
<protein>
    <submittedName>
        <fullName evidence="1">WD40 repeat-like protein</fullName>
    </submittedName>
</protein>
<sequence length="845" mass="92729">MSTSTSPIESSAARRAPRGPTKVFKGHTEWVRSVAYFPDGQHIASASEDKTVIIWDVESGRQDGQPLRHDSAVRGIAISPDGRRIASGMQEDGLVIWDALTRKVVHEVKGGRVDQPTYSPDGRWIATASTPEGKVVRLWDADTGRPGREPLKCNGSVWCVAFSPDGSQIAAGSWDGFFQVFDIPTGESVVGPIKGHTGLVRSVVYSPDGCLLVTASDDKSIRVWDSKTGVQVGKPMLGHEAYVTCISISADGRRIASGDDNTVRVWDLETRVQHSINARISIWGTFETCFRRADAQIITVMTNIDSAIVRSACYHGQFLRIYPQKQYFRPWMLEICLVWARAGGGGNSTGWNIREVSGSCQHQGIWGPVPINFLFVKFPGNFKGIFGNSEQFLKISLSHIPRVYAVQVGDSFDVVDLVGSVAFSPDDRYIVSDNGNDVYLWDTEALAIQGPASSCMYAPTCPDSLAQVRARARSVTSSILDLPVVPAPVVPHQDVSSPFESKSVRRPSFDSILDLPMAPEPGNQRPREGRPHNTGLIHPRLRPAEPQQDPPLEPEAPPVQPAKPGHKRSRNIRERWRDIRRRKSRVPTDLPAGSSHSPLPLHEHANAPASPEVSTNQRSRRERDADAQGNTQAPHPRTRPSSNQNEANVALGRLDEPLLETERNNAAGVPESGAELLGTTNWIRTRTQSPKMMMQSHTMRTRGAWTPFVSGSTSGGGGTCRGNRRQTSYLPRVCEGLDISPDRTRETERDKGSKRPKVSTYESAAIMESSQHGSHPFETGRPPPPPQTCLRLYLFGTIGTRRDEGLLQLVGRCPSPYARVDFATELTPTDITARLGIAGGARLHR</sequence>
<reference evidence="1" key="1">
    <citation type="journal article" date="2021" name="New Phytol.">
        <title>Evolutionary innovations through gain and loss of genes in the ectomycorrhizal Boletales.</title>
        <authorList>
            <person name="Wu G."/>
            <person name="Miyauchi S."/>
            <person name="Morin E."/>
            <person name="Kuo A."/>
            <person name="Drula E."/>
            <person name="Varga T."/>
            <person name="Kohler A."/>
            <person name="Feng B."/>
            <person name="Cao Y."/>
            <person name="Lipzen A."/>
            <person name="Daum C."/>
            <person name="Hundley H."/>
            <person name="Pangilinan J."/>
            <person name="Johnson J."/>
            <person name="Barry K."/>
            <person name="LaButti K."/>
            <person name="Ng V."/>
            <person name="Ahrendt S."/>
            <person name="Min B."/>
            <person name="Choi I.G."/>
            <person name="Park H."/>
            <person name="Plett J.M."/>
            <person name="Magnuson J."/>
            <person name="Spatafora J.W."/>
            <person name="Nagy L.G."/>
            <person name="Henrissat B."/>
            <person name="Grigoriev I.V."/>
            <person name="Yang Z.L."/>
            <person name="Xu J."/>
            <person name="Martin F.M."/>
        </authorList>
    </citation>
    <scope>NUCLEOTIDE SEQUENCE</scope>
    <source>
        <strain evidence="1">KUC20120723A-06</strain>
    </source>
</reference>
<proteinExistence type="predicted"/>
<evidence type="ECO:0000313" key="2">
    <source>
        <dbReference type="Proteomes" id="UP000790709"/>
    </source>
</evidence>
<keyword evidence="2" id="KW-1185">Reference proteome</keyword>
<organism evidence="1 2">
    <name type="scientific">Leucogyrophana mollusca</name>
    <dbReference type="NCBI Taxonomy" id="85980"/>
    <lineage>
        <taxon>Eukaryota</taxon>
        <taxon>Fungi</taxon>
        <taxon>Dikarya</taxon>
        <taxon>Basidiomycota</taxon>
        <taxon>Agaricomycotina</taxon>
        <taxon>Agaricomycetes</taxon>
        <taxon>Agaricomycetidae</taxon>
        <taxon>Boletales</taxon>
        <taxon>Boletales incertae sedis</taxon>
        <taxon>Leucogyrophana</taxon>
    </lineage>
</organism>